<dbReference type="PANTHER" id="PTHR47936">
    <property type="entry name" value="PPR_LONG DOMAIN-CONTAINING PROTEIN"/>
    <property type="match status" value="1"/>
</dbReference>
<keyword evidence="5" id="KW-1185">Reference proteome</keyword>
<dbReference type="OrthoDB" id="185373at2759"/>
<keyword evidence="1" id="KW-0677">Repeat</keyword>
<feature type="compositionally biased region" description="Basic and acidic residues" evidence="3">
    <location>
        <begin position="81"/>
        <end position="95"/>
    </location>
</feature>
<dbReference type="Proteomes" id="UP000187283">
    <property type="component" value="Unassembled WGS sequence"/>
</dbReference>
<dbReference type="PROSITE" id="PS51375">
    <property type="entry name" value="PPR"/>
    <property type="match status" value="1"/>
</dbReference>
<dbReference type="Pfam" id="PF13041">
    <property type="entry name" value="PPR_2"/>
    <property type="match status" value="1"/>
</dbReference>
<evidence type="ECO:0000256" key="3">
    <source>
        <dbReference type="SAM" id="MobiDB-lite"/>
    </source>
</evidence>
<protein>
    <submittedName>
        <fullName evidence="4">Putative pentatricopeptide repeat-containing protein</fullName>
    </submittedName>
</protein>
<feature type="repeat" description="PPR" evidence="2">
    <location>
        <begin position="150"/>
        <end position="184"/>
    </location>
</feature>
<dbReference type="EMBL" id="LSSN01002447">
    <property type="protein sequence ID" value="OMJ16112.1"/>
    <property type="molecule type" value="Genomic_DNA"/>
</dbReference>
<comment type="caution">
    <text evidence="4">The sequence shown here is derived from an EMBL/GenBank/DDBJ whole genome shotgun (WGS) entry which is preliminary data.</text>
</comment>
<feature type="region of interest" description="Disordered" evidence="3">
    <location>
        <begin position="73"/>
        <end position="95"/>
    </location>
</feature>
<gene>
    <name evidence="4" type="ORF">AYI70_g6809</name>
</gene>
<evidence type="ECO:0000313" key="5">
    <source>
        <dbReference type="Proteomes" id="UP000187283"/>
    </source>
</evidence>
<organism evidence="4 5">
    <name type="scientific">Smittium culicis</name>
    <dbReference type="NCBI Taxonomy" id="133412"/>
    <lineage>
        <taxon>Eukaryota</taxon>
        <taxon>Fungi</taxon>
        <taxon>Fungi incertae sedis</taxon>
        <taxon>Zoopagomycota</taxon>
        <taxon>Kickxellomycotina</taxon>
        <taxon>Harpellomycetes</taxon>
        <taxon>Harpellales</taxon>
        <taxon>Legeriomycetaceae</taxon>
        <taxon>Smittium</taxon>
    </lineage>
</organism>
<dbReference type="Gene3D" id="1.25.40.10">
    <property type="entry name" value="Tetratricopeptide repeat domain"/>
    <property type="match status" value="1"/>
</dbReference>
<feature type="region of interest" description="Disordered" evidence="3">
    <location>
        <begin position="30"/>
        <end position="58"/>
    </location>
</feature>
<evidence type="ECO:0000313" key="4">
    <source>
        <dbReference type="EMBL" id="OMJ16112.1"/>
    </source>
</evidence>
<evidence type="ECO:0000256" key="1">
    <source>
        <dbReference type="ARBA" id="ARBA00022737"/>
    </source>
</evidence>
<sequence>MITRLLPRLCPITPLKTLNFNFRLHSSYNNSSDTSDKIENQNSYSKRKGNERVNLGNEYKKFDQEGKRIYSKYNKSSRVLQDSRNRGGYNDRDKKDFADTKAYNKESIFSTRKKELDPYLLVEKFDKLLKKGQWEEAIDLPNKYTNTSQSTVLWNKIIKSYSYSGDKNRAMKAFNDMKKRSFLPNHQTFTALLVAFSRSTSPLAVSEAKELYDKIPRYLGSHSIVHINTMLLVYATNNLTLAMEGLYQQMPKTGPTAPDLITYTTILKYHKRRLDDSVNSMIKKSYPKYEPTSPKTNLKTNFDPKDFYLNDTRNQNINSSTKHHEKSSKILDNELLLESQAEANEAAKNLQAKPQDIMITMLNVWDDFREDLFSRYKEHSKSSNSHLQENETPLLSFDSVIVNCLLEAGNKLSLIRNTHKLTRSVIKAVESIYVPIHNINPITSLPNYNPFASKSEKKSIIDSIPTPLTSIVLSKFEKNNTQLEFFNNSNLSLFLKLCKHNHEFMRAERIWEYAIDLQKHSDFRINLYNYSLYFNCIHVKLSSI</sequence>
<accession>A0A1R1XNB9</accession>
<name>A0A1R1XNB9_9FUNG</name>
<reference evidence="4 5" key="1">
    <citation type="submission" date="2017-01" db="EMBL/GenBank/DDBJ databases">
        <authorList>
            <person name="Mah S.A."/>
            <person name="Swanson W.J."/>
            <person name="Moy G.W."/>
            <person name="Vacquier V.D."/>
        </authorList>
    </citation>
    <scope>NUCLEOTIDE SEQUENCE [LARGE SCALE GENOMIC DNA]</scope>
    <source>
        <strain evidence="4 5">GSMNP</strain>
    </source>
</reference>
<dbReference type="NCBIfam" id="TIGR00756">
    <property type="entry name" value="PPR"/>
    <property type="match status" value="1"/>
</dbReference>
<proteinExistence type="predicted"/>
<dbReference type="AlphaFoldDB" id="A0A1R1XNB9"/>
<dbReference type="PANTHER" id="PTHR47936:SF1">
    <property type="entry name" value="PENTATRICOPEPTIDE REPEAT-CONTAINING PROTEIN GUN1, CHLOROPLASTIC"/>
    <property type="match status" value="1"/>
</dbReference>
<dbReference type="InterPro" id="IPR002885">
    <property type="entry name" value="PPR_rpt"/>
</dbReference>
<evidence type="ECO:0000256" key="2">
    <source>
        <dbReference type="PROSITE-ProRule" id="PRU00708"/>
    </source>
</evidence>
<dbReference type="STRING" id="133412.A0A1R1XNB9"/>
<dbReference type="InterPro" id="IPR011990">
    <property type="entry name" value="TPR-like_helical_dom_sf"/>
</dbReference>
<dbReference type="GO" id="GO:0031930">
    <property type="term" value="P:mitochondria-nucleus signaling pathway"/>
    <property type="evidence" value="ECO:0007669"/>
    <property type="project" value="TreeGrafter"/>
</dbReference>